<reference evidence="3 4" key="1">
    <citation type="submission" date="2020-07" db="EMBL/GenBank/DDBJ databases">
        <title>Genomic Encyclopedia of Type Strains, Phase IV (KMG-V): Genome sequencing to study the core and pangenomes of soil and plant-associated prokaryotes.</title>
        <authorList>
            <person name="Whitman W."/>
        </authorList>
    </citation>
    <scope>NUCLEOTIDE SEQUENCE [LARGE SCALE GENOMIC DNA]</scope>
    <source>
        <strain evidence="3 4">X4EP2</strain>
    </source>
</reference>
<keyword evidence="2" id="KW-0812">Transmembrane</keyword>
<evidence type="ECO:0000313" key="4">
    <source>
        <dbReference type="Proteomes" id="UP000589520"/>
    </source>
</evidence>
<dbReference type="Proteomes" id="UP000589520">
    <property type="component" value="Unassembled WGS sequence"/>
</dbReference>
<dbReference type="InterPro" id="IPR019734">
    <property type="entry name" value="TPR_rpt"/>
</dbReference>
<evidence type="ECO:0000256" key="1">
    <source>
        <dbReference type="SAM" id="MobiDB-lite"/>
    </source>
</evidence>
<dbReference type="SMART" id="SM00028">
    <property type="entry name" value="TPR"/>
    <property type="match status" value="2"/>
</dbReference>
<evidence type="ECO:0000256" key="2">
    <source>
        <dbReference type="SAM" id="Phobius"/>
    </source>
</evidence>
<dbReference type="AlphaFoldDB" id="A0A7Y9TFU6"/>
<dbReference type="RefSeq" id="WP_348640766.1">
    <property type="nucleotide sequence ID" value="NZ_JACCCW010000001.1"/>
</dbReference>
<keyword evidence="2" id="KW-1133">Transmembrane helix</keyword>
<keyword evidence="2" id="KW-0472">Membrane</keyword>
<accession>A0A7Y9TFU6</accession>
<dbReference type="SUPFAM" id="SSF48452">
    <property type="entry name" value="TPR-like"/>
    <property type="match status" value="1"/>
</dbReference>
<dbReference type="EMBL" id="JACCCW010000001">
    <property type="protein sequence ID" value="NYF78010.1"/>
    <property type="molecule type" value="Genomic_DNA"/>
</dbReference>
<feature type="transmembrane region" description="Helical" evidence="2">
    <location>
        <begin position="12"/>
        <end position="33"/>
    </location>
</feature>
<name>A0A7Y9TFU6_9BACT</name>
<dbReference type="Pfam" id="PF14559">
    <property type="entry name" value="TPR_19"/>
    <property type="match status" value="1"/>
</dbReference>
<protein>
    <submittedName>
        <fullName evidence="3">Tetratricopeptide (TPR) repeat protein</fullName>
    </submittedName>
</protein>
<organism evidence="3 4">
    <name type="scientific">Granulicella arctica</name>
    <dbReference type="NCBI Taxonomy" id="940613"/>
    <lineage>
        <taxon>Bacteria</taxon>
        <taxon>Pseudomonadati</taxon>
        <taxon>Acidobacteriota</taxon>
        <taxon>Terriglobia</taxon>
        <taxon>Terriglobales</taxon>
        <taxon>Acidobacteriaceae</taxon>
        <taxon>Granulicella</taxon>
    </lineage>
</organism>
<comment type="caution">
    <text evidence="3">The sequence shown here is derived from an EMBL/GenBank/DDBJ whole genome shotgun (WGS) entry which is preliminary data.</text>
</comment>
<keyword evidence="4" id="KW-1185">Reference proteome</keyword>
<evidence type="ECO:0000313" key="3">
    <source>
        <dbReference type="EMBL" id="NYF78010.1"/>
    </source>
</evidence>
<proteinExistence type="predicted"/>
<feature type="region of interest" description="Disordered" evidence="1">
    <location>
        <begin position="548"/>
        <end position="606"/>
    </location>
</feature>
<dbReference type="InterPro" id="IPR011990">
    <property type="entry name" value="TPR-like_helical_dom_sf"/>
</dbReference>
<gene>
    <name evidence="3" type="ORF">HDF17_000297</name>
</gene>
<sequence>MSPFIQIVSPRKLLFSSISYGIVFSLLSLSSIGQVKQQTTSSSSEQPAAPAQNSSSSPVAHIAQLEAGGSAITLETSEPLFDLAVALNVCGYDADLATSNPIRLKIRQEVNDAVATSEPARESRDALCGYIRQHTLADPGLNIAQYVSLALYVTPTPELTPSVGETEMPPDSTQVVNILPLLRSFSQAIQLHLIWIEHRPEYEALVNEIHDPLTRMILNTNIYLHQPVSSYDGRRFLVLLEPMLAPSATNARIYANDYVVVTSPTSGEHPSVHMDEIRHTYLHYEVEPLVYARAAAMDRLLPLLKPVQNSPLDFAHKSDIVALLTECLIKAVEARTMDVGLLKPKRPDTVKSRADMEHFDAEMSTYDRQAEVVRRKTVDLDMRQGWVLVEYFYGKLEQMEKDSISLKEDIGEMVYGMDVERERHHDEQIAFLPEGSGDVVRRAPIKPTGLRLAELKMLQGDPDGAEELAEKVLADPNGDHAEANYVLARVELMQREPEEAIVHFSETLKTSKNPRTLAWSHIYMGRLYDIQSDRPKAMQEYKAALATRDSMPDTKQAAETGLKQPFALPKREAMPNSVPDDTPFDPSGKAEKDAYRPDSPAKPQPQ</sequence>
<dbReference type="Gene3D" id="1.25.40.10">
    <property type="entry name" value="Tetratricopeptide repeat domain"/>
    <property type="match status" value="1"/>
</dbReference>